<dbReference type="AlphaFoldDB" id="A0A9X3DKI2"/>
<proteinExistence type="predicted"/>
<dbReference type="RefSeq" id="WP_010602904.1">
    <property type="nucleotide sequence ID" value="NZ_JAPJUH010000005.1"/>
</dbReference>
<organism evidence="1 2">
    <name type="scientific">Pedobacter agri</name>
    <dbReference type="NCBI Taxonomy" id="454586"/>
    <lineage>
        <taxon>Bacteria</taxon>
        <taxon>Pseudomonadati</taxon>
        <taxon>Bacteroidota</taxon>
        <taxon>Sphingobacteriia</taxon>
        <taxon>Sphingobacteriales</taxon>
        <taxon>Sphingobacteriaceae</taxon>
        <taxon>Pedobacter</taxon>
    </lineage>
</organism>
<comment type="caution">
    <text evidence="1">The sequence shown here is derived from an EMBL/GenBank/DDBJ whole genome shotgun (WGS) entry which is preliminary data.</text>
</comment>
<evidence type="ECO:0000313" key="1">
    <source>
        <dbReference type="EMBL" id="MCX3266553.1"/>
    </source>
</evidence>
<reference evidence="1" key="1">
    <citation type="submission" date="2022-11" db="EMBL/GenBank/DDBJ databases">
        <authorList>
            <person name="Graham C."/>
            <person name="Newman J.D."/>
        </authorList>
    </citation>
    <scope>NUCLEOTIDE SEQUENCE</scope>
    <source>
        <strain evidence="1">DSM 19486</strain>
    </source>
</reference>
<name>A0A9X3DKI2_9SPHI</name>
<dbReference type="Proteomes" id="UP001142592">
    <property type="component" value="Unassembled WGS sequence"/>
</dbReference>
<sequence length="120" mass="13296">MPRRKKHNIELDGLPKLLGAEVYQESPGFICLLPNDVHESVVGRGGSVAEAVDNWDIKLQAHLRNAGDDDPVVVFVKGLLNKKAYTEQVAPPTSVAKKSREHNIAEFEAQFYSSRSRGNK</sequence>
<evidence type="ECO:0000313" key="2">
    <source>
        <dbReference type="Proteomes" id="UP001142592"/>
    </source>
</evidence>
<evidence type="ECO:0008006" key="3">
    <source>
        <dbReference type="Google" id="ProtNLM"/>
    </source>
</evidence>
<dbReference type="EMBL" id="JAPJUH010000005">
    <property type="protein sequence ID" value="MCX3266553.1"/>
    <property type="molecule type" value="Genomic_DNA"/>
</dbReference>
<keyword evidence="2" id="KW-1185">Reference proteome</keyword>
<protein>
    <recommendedName>
        <fullName evidence="3">K Homology domain-containing protein</fullName>
    </recommendedName>
</protein>
<accession>A0A9X3DKI2</accession>
<gene>
    <name evidence="1" type="ORF">OQZ29_17475</name>
</gene>